<name>A0A832THU7_9EURY</name>
<dbReference type="Gene3D" id="2.20.25.100">
    <property type="entry name" value="Zn-binding ribosomal proteins"/>
    <property type="match status" value="1"/>
</dbReference>
<proteinExistence type="inferred from homology"/>
<comment type="caution">
    <text evidence="9">The sequence shown here is derived from an EMBL/GenBank/DDBJ whole genome shotgun (WGS) entry which is preliminary data.</text>
</comment>
<evidence type="ECO:0000313" key="9">
    <source>
        <dbReference type="EMBL" id="HII70423.1"/>
    </source>
</evidence>
<keyword evidence="5 7" id="KW-0689">Ribosomal protein</keyword>
<evidence type="ECO:0000256" key="6">
    <source>
        <dbReference type="ARBA" id="ARBA00023274"/>
    </source>
</evidence>
<evidence type="ECO:0000256" key="1">
    <source>
        <dbReference type="ARBA" id="ARBA00010919"/>
    </source>
</evidence>
<dbReference type="InterPro" id="IPR011332">
    <property type="entry name" value="Ribosomal_zn-bd"/>
</dbReference>
<sequence length="67" mass="7492">MKRFTESDLVPQPRSRFLRVECVDCGNEQIIFGNASTEVKCHICGRTLAKPTGGKAKILTKIKEVLE</sequence>
<evidence type="ECO:0000256" key="4">
    <source>
        <dbReference type="ARBA" id="ARBA00022833"/>
    </source>
</evidence>
<evidence type="ECO:0000256" key="2">
    <source>
        <dbReference type="ARBA" id="ARBA00022723"/>
    </source>
</evidence>
<evidence type="ECO:0000256" key="8">
    <source>
        <dbReference type="RuleBase" id="RU000671"/>
    </source>
</evidence>
<dbReference type="PANTHER" id="PTHR11594">
    <property type="entry name" value="40S RIBOSOMAL PROTEIN S27"/>
    <property type="match status" value="1"/>
</dbReference>
<keyword evidence="2 7" id="KW-0479">Metal-binding</keyword>
<accession>A0A832THU7</accession>
<dbReference type="SUPFAM" id="SSF57829">
    <property type="entry name" value="Zn-binding ribosomal proteins"/>
    <property type="match status" value="1"/>
</dbReference>
<dbReference type="EMBL" id="DUJS01000004">
    <property type="protein sequence ID" value="HII70423.1"/>
    <property type="molecule type" value="Genomic_DNA"/>
</dbReference>
<dbReference type="NCBIfam" id="NF001629">
    <property type="entry name" value="PRK00415.1"/>
    <property type="match status" value="1"/>
</dbReference>
<dbReference type="GO" id="GO:0005840">
    <property type="term" value="C:ribosome"/>
    <property type="evidence" value="ECO:0007669"/>
    <property type="project" value="UniProtKB-KW"/>
</dbReference>
<dbReference type="HAMAP" id="MF_00371">
    <property type="entry name" value="Ribosomal_eS27"/>
    <property type="match status" value="1"/>
</dbReference>
<dbReference type="Proteomes" id="UP000619545">
    <property type="component" value="Unassembled WGS sequence"/>
</dbReference>
<dbReference type="GO" id="GO:0006412">
    <property type="term" value="P:translation"/>
    <property type="evidence" value="ECO:0007669"/>
    <property type="project" value="UniProtKB-UniRule"/>
</dbReference>
<dbReference type="FunFam" id="2.20.25.100:FF:000002">
    <property type="entry name" value="30S ribosomal protein S27e"/>
    <property type="match status" value="1"/>
</dbReference>
<feature type="binding site" evidence="7">
    <location>
        <position position="44"/>
    </location>
    <ligand>
        <name>Zn(2+)</name>
        <dbReference type="ChEBI" id="CHEBI:29105"/>
    </ligand>
</feature>
<reference evidence="9" key="1">
    <citation type="journal article" date="2020" name="bioRxiv">
        <title>A rank-normalized archaeal taxonomy based on genome phylogeny resolves widespread incomplete and uneven classifications.</title>
        <authorList>
            <person name="Rinke C."/>
            <person name="Chuvochina M."/>
            <person name="Mussig A.J."/>
            <person name="Chaumeil P.-A."/>
            <person name="Waite D.W."/>
            <person name="Whitman W.B."/>
            <person name="Parks D.H."/>
            <person name="Hugenholtz P."/>
        </authorList>
    </citation>
    <scope>NUCLEOTIDE SEQUENCE</scope>
    <source>
        <strain evidence="9">UBA8853</strain>
    </source>
</reference>
<dbReference type="GO" id="GO:0003735">
    <property type="term" value="F:structural constituent of ribosome"/>
    <property type="evidence" value="ECO:0007669"/>
    <property type="project" value="InterPro"/>
</dbReference>
<organism evidence="9 10">
    <name type="scientific">Methanopyrus kandleri</name>
    <dbReference type="NCBI Taxonomy" id="2320"/>
    <lineage>
        <taxon>Archaea</taxon>
        <taxon>Methanobacteriati</taxon>
        <taxon>Methanobacteriota</taxon>
        <taxon>Methanomada group</taxon>
        <taxon>Methanopyri</taxon>
        <taxon>Methanopyrales</taxon>
        <taxon>Methanopyraceae</taxon>
        <taxon>Methanopyrus</taxon>
    </lineage>
</organism>
<keyword evidence="3 7" id="KW-0863">Zinc-finger</keyword>
<evidence type="ECO:0000256" key="5">
    <source>
        <dbReference type="ARBA" id="ARBA00022980"/>
    </source>
</evidence>
<comment type="similarity">
    <text evidence="1 7 8">Belongs to the eukaryotic ribosomal protein eS27 family.</text>
</comment>
<gene>
    <name evidence="7" type="primary">rps27e</name>
    <name evidence="9" type="ORF">HA336_04230</name>
</gene>
<dbReference type="Pfam" id="PF01667">
    <property type="entry name" value="Ribosomal_S27e"/>
    <property type="match status" value="1"/>
</dbReference>
<feature type="binding site" evidence="7">
    <location>
        <position position="22"/>
    </location>
    <ligand>
        <name>Zn(2+)</name>
        <dbReference type="ChEBI" id="CHEBI:29105"/>
    </ligand>
</feature>
<feature type="zinc finger region" description="C4-type" evidence="7">
    <location>
        <begin position="22"/>
        <end position="44"/>
    </location>
</feature>
<dbReference type="PROSITE" id="PS01168">
    <property type="entry name" value="RIBOSOMAL_S27E"/>
    <property type="match status" value="1"/>
</dbReference>
<dbReference type="GeneID" id="1477721"/>
<keyword evidence="4 7" id="KW-0862">Zinc</keyword>
<comment type="subunit">
    <text evidence="7">Part of the 30S ribosomal subunit.</text>
</comment>
<dbReference type="AlphaFoldDB" id="A0A832THU7"/>
<dbReference type="InterPro" id="IPR023407">
    <property type="entry name" value="Ribosomal_eS27_Zn-bd_dom_sf"/>
</dbReference>
<evidence type="ECO:0000256" key="7">
    <source>
        <dbReference type="HAMAP-Rule" id="MF_00371"/>
    </source>
</evidence>
<dbReference type="RefSeq" id="WP_148679914.1">
    <property type="nucleotide sequence ID" value="NZ_DUJS01000004.1"/>
</dbReference>
<keyword evidence="6 7" id="KW-0687">Ribonucleoprotein</keyword>
<dbReference type="GO" id="GO:0008270">
    <property type="term" value="F:zinc ion binding"/>
    <property type="evidence" value="ECO:0007669"/>
    <property type="project" value="UniProtKB-UniRule"/>
</dbReference>
<evidence type="ECO:0000256" key="3">
    <source>
        <dbReference type="ARBA" id="ARBA00022771"/>
    </source>
</evidence>
<evidence type="ECO:0000313" key="10">
    <source>
        <dbReference type="Proteomes" id="UP000619545"/>
    </source>
</evidence>
<dbReference type="InterPro" id="IPR000592">
    <property type="entry name" value="Ribosomal_eS27"/>
</dbReference>
<feature type="binding site" evidence="7">
    <location>
        <position position="41"/>
    </location>
    <ligand>
        <name>Zn(2+)</name>
        <dbReference type="ChEBI" id="CHEBI:29105"/>
    </ligand>
</feature>
<dbReference type="GO" id="GO:1990904">
    <property type="term" value="C:ribonucleoprotein complex"/>
    <property type="evidence" value="ECO:0007669"/>
    <property type="project" value="UniProtKB-KW"/>
</dbReference>
<comment type="cofactor">
    <cofactor evidence="7 8">
        <name>Zn(2+)</name>
        <dbReference type="ChEBI" id="CHEBI:29105"/>
    </cofactor>
    <text evidence="7 8">Binds 1 zinc ion per subunit.</text>
</comment>
<protein>
    <recommendedName>
        <fullName evidence="7">Small ribosomal subunit protein eS27</fullName>
    </recommendedName>
</protein>
<feature type="binding site" evidence="7">
    <location>
        <position position="25"/>
    </location>
    <ligand>
        <name>Zn(2+)</name>
        <dbReference type="ChEBI" id="CHEBI:29105"/>
    </ligand>
</feature>